<feature type="compositionally biased region" description="Polar residues" evidence="1">
    <location>
        <begin position="243"/>
        <end position="254"/>
    </location>
</feature>
<feature type="compositionally biased region" description="Acidic residues" evidence="1">
    <location>
        <begin position="150"/>
        <end position="161"/>
    </location>
</feature>
<feature type="compositionally biased region" description="Polar residues" evidence="1">
    <location>
        <begin position="348"/>
        <end position="358"/>
    </location>
</feature>
<protein>
    <submittedName>
        <fullName evidence="2">Uncharacterized protein</fullName>
    </submittedName>
</protein>
<feature type="compositionally biased region" description="Basic and acidic residues" evidence="1">
    <location>
        <begin position="316"/>
        <end position="335"/>
    </location>
</feature>
<gene>
    <name evidence="2" type="ORF">TBRA_LOCUS14249</name>
</gene>
<dbReference type="AlphaFoldDB" id="A0A6H5J5D2"/>
<keyword evidence="3" id="KW-1185">Reference proteome</keyword>
<feature type="region of interest" description="Disordered" evidence="1">
    <location>
        <begin position="513"/>
        <end position="560"/>
    </location>
</feature>
<dbReference type="PANTHER" id="PTHR35711:SF1">
    <property type="entry name" value="ECTODERMAL, ISOFORM F"/>
    <property type="match status" value="1"/>
</dbReference>
<organism evidence="2 3">
    <name type="scientific">Trichogramma brassicae</name>
    <dbReference type="NCBI Taxonomy" id="86971"/>
    <lineage>
        <taxon>Eukaryota</taxon>
        <taxon>Metazoa</taxon>
        <taxon>Ecdysozoa</taxon>
        <taxon>Arthropoda</taxon>
        <taxon>Hexapoda</taxon>
        <taxon>Insecta</taxon>
        <taxon>Pterygota</taxon>
        <taxon>Neoptera</taxon>
        <taxon>Endopterygota</taxon>
        <taxon>Hymenoptera</taxon>
        <taxon>Apocrita</taxon>
        <taxon>Proctotrupomorpha</taxon>
        <taxon>Chalcidoidea</taxon>
        <taxon>Trichogrammatidae</taxon>
        <taxon>Trichogramma</taxon>
    </lineage>
</organism>
<sequence length="901" mass="101594">MKIQVIYQNEKADFCPNEDGYLTLKALRERFPKTDGLSFKNSEGKRIILTPCDERIKINQSVDVYDVHTEIHLGDDDDYVPAVKKSKSVDKDEICIIEAKNGNGNVTDKEDDRSKSVDDESVESHDVEMKSEVDEVRDDKKSDDAQEKDDSSDDKMDEDITAVDSKPEIEESKQIDSSESQLADKTDDVAESEQEQLVTDEKSPDESAPIVEIKKDETHGDAPQEKEMNFETESESKIDTDLTDSQMKPNSTITKWKYLRKLKNPKRFNQLLAKPMKRQFLMKMEVSSEIVEPVTSEAKKDTVEEDSKEVNPSTHCKSEKGPKDVSTRDATEQKTKFSPTPSPAAIGTESNVTNASESSDNKTESVSRPKIGSCRQNSADHKCVPKIENGVVVMKCSEECHTEAMVETKVGLVYESVTSELKLKSSAKKEESSDDSVESEKSSGDDEKDKDNETEESESSDENYKSRVRIARGPRRSCGGKPWPPPGRYRGGKCRSPPRRRCGIISGIYTSPSDDLNASVSTATSQSADESNVDNSESEKGSPATPKKTRGRQSRSASKTPKLLTKVLRVGWLNRATPNDKYEPMEKPLGNCQKLKLVENKIYTALDIKQMAVKKFTGRKKFDLDELYHVQLGHVGTADDDGEAQIIDEFAKPDGSICDIWGYCRANNTTPYKLKLSLLTTAKNPNRTIVATPARSRSVRRICSAPTRPQLHDNVRIYYEYAKVSKYTNDRSVTEMEIDELLLRVREDNHGSSPQIIENFDPLNFGYTISRVEVDGKQLLHVITEDDGRVSYEYHESVVDPEPHRILFDTDVVSGSCRGHYGVGVVLSCTHLCSPVITWYKDDVRIKGAEHMYWMRDVFNWLDDETHVWHCTIKCKEMKKPLRSKNVMINEKTVTQRSSRV</sequence>
<reference evidence="2 3" key="1">
    <citation type="submission" date="2020-02" db="EMBL/GenBank/DDBJ databases">
        <authorList>
            <person name="Ferguson B K."/>
        </authorList>
    </citation>
    <scope>NUCLEOTIDE SEQUENCE [LARGE SCALE GENOMIC DNA]</scope>
</reference>
<name>A0A6H5J5D2_9HYME</name>
<feature type="compositionally biased region" description="Polar residues" evidence="1">
    <location>
        <begin position="513"/>
        <end position="535"/>
    </location>
</feature>
<evidence type="ECO:0000313" key="3">
    <source>
        <dbReference type="Proteomes" id="UP000479190"/>
    </source>
</evidence>
<feature type="compositionally biased region" description="Basic and acidic residues" evidence="1">
    <location>
        <begin position="165"/>
        <end position="188"/>
    </location>
</feature>
<feature type="region of interest" description="Disordered" evidence="1">
    <location>
        <begin position="420"/>
        <end position="496"/>
    </location>
</feature>
<evidence type="ECO:0000313" key="2">
    <source>
        <dbReference type="EMBL" id="CAB0042640.1"/>
    </source>
</evidence>
<feature type="compositionally biased region" description="Basic residues" evidence="1">
    <location>
        <begin position="466"/>
        <end position="475"/>
    </location>
</feature>
<feature type="compositionally biased region" description="Acidic residues" evidence="1">
    <location>
        <begin position="452"/>
        <end position="461"/>
    </location>
</feature>
<feature type="compositionally biased region" description="Basic and acidic residues" evidence="1">
    <location>
        <begin position="421"/>
        <end position="431"/>
    </location>
</feature>
<accession>A0A6H5J5D2</accession>
<feature type="region of interest" description="Disordered" evidence="1">
    <location>
        <begin position="289"/>
        <end position="382"/>
    </location>
</feature>
<feature type="compositionally biased region" description="Basic and acidic residues" evidence="1">
    <location>
        <begin position="212"/>
        <end position="240"/>
    </location>
</feature>
<feature type="compositionally biased region" description="Basic and acidic residues" evidence="1">
    <location>
        <begin position="438"/>
        <end position="451"/>
    </location>
</feature>
<evidence type="ECO:0000256" key="1">
    <source>
        <dbReference type="SAM" id="MobiDB-lite"/>
    </source>
</evidence>
<feature type="region of interest" description="Disordered" evidence="1">
    <location>
        <begin position="102"/>
        <end position="254"/>
    </location>
</feature>
<feature type="compositionally biased region" description="Basic and acidic residues" evidence="1">
    <location>
        <begin position="107"/>
        <end position="149"/>
    </location>
</feature>
<dbReference type="EMBL" id="CADCXV010001213">
    <property type="protein sequence ID" value="CAB0042640.1"/>
    <property type="molecule type" value="Genomic_DNA"/>
</dbReference>
<dbReference type="Proteomes" id="UP000479190">
    <property type="component" value="Unassembled WGS sequence"/>
</dbReference>
<dbReference type="PANTHER" id="PTHR35711">
    <property type="entry name" value="EXPRESSED PROTEIN"/>
    <property type="match status" value="1"/>
</dbReference>
<dbReference type="OrthoDB" id="10387439at2759"/>
<proteinExistence type="predicted"/>